<feature type="domain" description="HTH marR-type" evidence="1">
    <location>
        <begin position="16"/>
        <end position="148"/>
    </location>
</feature>
<protein>
    <recommendedName>
        <fullName evidence="1">HTH marR-type domain-containing protein</fullName>
    </recommendedName>
</protein>
<comment type="caution">
    <text evidence="2">The sequence shown here is derived from an EMBL/GenBank/DDBJ whole genome shotgun (WGS) entry which is preliminary data.</text>
</comment>
<evidence type="ECO:0000313" key="2">
    <source>
        <dbReference type="EMBL" id="KJV08398.1"/>
    </source>
</evidence>
<sequence length="168" mass="18427">MQRNTPPGPDALAQDGAALHEAVSALVRVYQFRDRDRICCYDISVTQCQALKNLVDGGPTRPQVLADALFLDKSTTSRVLEALERKAYIRREPDPRDGRAHLVGVTEAGRALFARITQDLIAQQIDVIRDLDPEVRRAAIDVVTRLHRLAEARFTSGVSVGACPPTAA</sequence>
<dbReference type="InterPro" id="IPR036390">
    <property type="entry name" value="WH_DNA-bd_sf"/>
</dbReference>
<dbReference type="PANTHER" id="PTHR33164:SF57">
    <property type="entry name" value="MARR-FAMILY TRANSCRIPTIONAL REGULATOR"/>
    <property type="match status" value="1"/>
</dbReference>
<gene>
    <name evidence="2" type="ORF">VZ95_18035</name>
</gene>
<keyword evidence="3" id="KW-1185">Reference proteome</keyword>
<dbReference type="SUPFAM" id="SSF46785">
    <property type="entry name" value="Winged helix' DNA-binding domain"/>
    <property type="match status" value="1"/>
</dbReference>
<dbReference type="Gene3D" id="1.10.10.10">
    <property type="entry name" value="Winged helix-like DNA-binding domain superfamily/Winged helix DNA-binding domain"/>
    <property type="match status" value="1"/>
</dbReference>
<dbReference type="PANTHER" id="PTHR33164">
    <property type="entry name" value="TRANSCRIPTIONAL REGULATOR, MARR FAMILY"/>
    <property type="match status" value="1"/>
</dbReference>
<dbReference type="GO" id="GO:0003700">
    <property type="term" value="F:DNA-binding transcription factor activity"/>
    <property type="evidence" value="ECO:0007669"/>
    <property type="project" value="InterPro"/>
</dbReference>
<dbReference type="PROSITE" id="PS50995">
    <property type="entry name" value="HTH_MARR_2"/>
    <property type="match status" value="1"/>
</dbReference>
<dbReference type="EMBL" id="LAJY01000600">
    <property type="protein sequence ID" value="KJV08398.1"/>
    <property type="molecule type" value="Genomic_DNA"/>
</dbReference>
<accession>A0A0F3IPB5</accession>
<name>A0A0F3IPB5_9PROT</name>
<dbReference type="Proteomes" id="UP000033774">
    <property type="component" value="Unassembled WGS sequence"/>
</dbReference>
<dbReference type="InterPro" id="IPR000835">
    <property type="entry name" value="HTH_MarR-typ"/>
</dbReference>
<dbReference type="GO" id="GO:0006950">
    <property type="term" value="P:response to stress"/>
    <property type="evidence" value="ECO:0007669"/>
    <property type="project" value="TreeGrafter"/>
</dbReference>
<evidence type="ECO:0000259" key="1">
    <source>
        <dbReference type="PROSITE" id="PS50995"/>
    </source>
</evidence>
<dbReference type="PRINTS" id="PR00598">
    <property type="entry name" value="HTHMARR"/>
</dbReference>
<proteinExistence type="predicted"/>
<dbReference type="Pfam" id="PF12802">
    <property type="entry name" value="MarR_2"/>
    <property type="match status" value="1"/>
</dbReference>
<dbReference type="SMART" id="SM00347">
    <property type="entry name" value="HTH_MARR"/>
    <property type="match status" value="1"/>
</dbReference>
<reference evidence="2 3" key="1">
    <citation type="submission" date="2015-03" db="EMBL/GenBank/DDBJ databases">
        <title>Draft genome sequence of Elstera litoralis.</title>
        <authorList>
            <person name="Rahalkar M.C."/>
            <person name="Dhakephalkar P.K."/>
            <person name="Pore S.D."/>
            <person name="Arora P."/>
            <person name="Kapse N.G."/>
            <person name="Pandit P.S."/>
        </authorList>
    </citation>
    <scope>NUCLEOTIDE SEQUENCE [LARGE SCALE GENOMIC DNA]</scope>
    <source>
        <strain evidence="2 3">Dia-1</strain>
    </source>
</reference>
<organism evidence="2 3">
    <name type="scientific">Elstera litoralis</name>
    <dbReference type="NCBI Taxonomy" id="552518"/>
    <lineage>
        <taxon>Bacteria</taxon>
        <taxon>Pseudomonadati</taxon>
        <taxon>Pseudomonadota</taxon>
        <taxon>Alphaproteobacteria</taxon>
        <taxon>Rhodospirillales</taxon>
        <taxon>Rhodospirillaceae</taxon>
        <taxon>Elstera</taxon>
    </lineage>
</organism>
<dbReference type="InterPro" id="IPR039422">
    <property type="entry name" value="MarR/SlyA-like"/>
</dbReference>
<dbReference type="AlphaFoldDB" id="A0A0F3IPB5"/>
<evidence type="ECO:0000313" key="3">
    <source>
        <dbReference type="Proteomes" id="UP000033774"/>
    </source>
</evidence>
<dbReference type="InterPro" id="IPR036388">
    <property type="entry name" value="WH-like_DNA-bd_sf"/>
</dbReference>
<dbReference type="PATRIC" id="fig|552518.3.peg.3727"/>